<evidence type="ECO:0000313" key="2">
    <source>
        <dbReference type="EMBL" id="WJZ84618.1"/>
    </source>
</evidence>
<comment type="similarity">
    <text evidence="1">Belongs to the universal ribosomal protein uS2 family.</text>
</comment>
<dbReference type="InterPro" id="IPR023591">
    <property type="entry name" value="Ribosomal_uS2_flav_dom_sf"/>
</dbReference>
<dbReference type="Pfam" id="PF00318">
    <property type="entry name" value="Ribosomal_S2"/>
    <property type="match status" value="1"/>
</dbReference>
<dbReference type="EMBL" id="CP126650">
    <property type="protein sequence ID" value="WJZ84618.1"/>
    <property type="molecule type" value="Genomic_DNA"/>
</dbReference>
<dbReference type="Gene3D" id="3.40.50.10490">
    <property type="entry name" value="Glucose-6-phosphate isomerase like protein, domain 1"/>
    <property type="match status" value="1"/>
</dbReference>
<reference evidence="2 3" key="1">
    <citation type="journal article" date="2023" name="Hortic Res">
        <title>The complete reference genome for grapevine (Vitis vinifera L.) genetics and breeding.</title>
        <authorList>
            <person name="Shi X."/>
            <person name="Cao S."/>
            <person name="Wang X."/>
            <person name="Huang S."/>
            <person name="Wang Y."/>
            <person name="Liu Z."/>
            <person name="Liu W."/>
            <person name="Leng X."/>
            <person name="Peng Y."/>
            <person name="Wang N."/>
            <person name="Wang Y."/>
            <person name="Ma Z."/>
            <person name="Xu X."/>
            <person name="Zhang F."/>
            <person name="Xue H."/>
            <person name="Zhong H."/>
            <person name="Wang Y."/>
            <person name="Zhang K."/>
            <person name="Velt A."/>
            <person name="Avia K."/>
            <person name="Holtgrawe D."/>
            <person name="Grimplet J."/>
            <person name="Matus J.T."/>
            <person name="Ware D."/>
            <person name="Wu X."/>
            <person name="Wang H."/>
            <person name="Liu C."/>
            <person name="Fang Y."/>
            <person name="Rustenholz C."/>
            <person name="Cheng Z."/>
            <person name="Xiao H."/>
            <person name="Zhou Y."/>
        </authorList>
    </citation>
    <scope>NUCLEOTIDE SEQUENCE [LARGE SCALE GENOMIC DNA]</scope>
    <source>
        <strain evidence="3">cv. Pinot noir / PN40024</strain>
        <tissue evidence="2">Leaf</tissue>
    </source>
</reference>
<dbReference type="SUPFAM" id="SSF52313">
    <property type="entry name" value="Ribosomal protein S2"/>
    <property type="match status" value="1"/>
</dbReference>
<keyword evidence="3" id="KW-1185">Reference proteome</keyword>
<evidence type="ECO:0000313" key="3">
    <source>
        <dbReference type="Proteomes" id="UP001227230"/>
    </source>
</evidence>
<gene>
    <name evidence="2" type="ORF">VitviT2T_004216</name>
</gene>
<evidence type="ECO:0000256" key="1">
    <source>
        <dbReference type="ARBA" id="ARBA00006242"/>
    </source>
</evidence>
<dbReference type="InterPro" id="IPR001865">
    <property type="entry name" value="Ribosomal_uS2"/>
</dbReference>
<organism evidence="2 3">
    <name type="scientific">Vitis vinifera</name>
    <name type="common">Grape</name>
    <dbReference type="NCBI Taxonomy" id="29760"/>
    <lineage>
        <taxon>Eukaryota</taxon>
        <taxon>Viridiplantae</taxon>
        <taxon>Streptophyta</taxon>
        <taxon>Embryophyta</taxon>
        <taxon>Tracheophyta</taxon>
        <taxon>Spermatophyta</taxon>
        <taxon>Magnoliopsida</taxon>
        <taxon>eudicotyledons</taxon>
        <taxon>Gunneridae</taxon>
        <taxon>Pentapetalae</taxon>
        <taxon>rosids</taxon>
        <taxon>Vitales</taxon>
        <taxon>Vitaceae</taxon>
        <taxon>Viteae</taxon>
        <taxon>Vitis</taxon>
    </lineage>
</organism>
<sequence>MICLIDTNRDFHLVNILIPTNDGAIASIQLILTKLLFIICEKSLSNSRIKIILGNS</sequence>
<name>A0ABY9BNW4_VITVI</name>
<proteinExistence type="inferred from homology"/>
<dbReference type="Proteomes" id="UP001227230">
    <property type="component" value="Chromosome 3"/>
</dbReference>
<accession>A0ABY9BNW4</accession>
<protein>
    <submittedName>
        <fullName evidence="2">Uncharacterized protein</fullName>
    </submittedName>
</protein>